<comment type="caution">
    <text evidence="3">The sequence shown here is derived from an EMBL/GenBank/DDBJ whole genome shotgun (WGS) entry which is preliminary data.</text>
</comment>
<dbReference type="InterPro" id="IPR055101">
    <property type="entry name" value="AIPR_N"/>
</dbReference>
<accession>A0ABV8U8Y2</accession>
<feature type="domain" description="Abortive phage infection protein C-terminal" evidence="1">
    <location>
        <begin position="239"/>
        <end position="563"/>
    </location>
</feature>
<name>A0ABV8U8Y2_9PROT</name>
<dbReference type="InterPro" id="IPR018891">
    <property type="entry name" value="AIPR_C"/>
</dbReference>
<dbReference type="Pfam" id="PF10592">
    <property type="entry name" value="AIPR"/>
    <property type="match status" value="1"/>
</dbReference>
<protein>
    <submittedName>
        <fullName evidence="3">AIPR family protein</fullName>
    </submittedName>
</protein>
<evidence type="ECO:0000259" key="1">
    <source>
        <dbReference type="Pfam" id="PF10592"/>
    </source>
</evidence>
<evidence type="ECO:0000313" key="3">
    <source>
        <dbReference type="EMBL" id="MFC4347074.1"/>
    </source>
</evidence>
<reference evidence="4" key="1">
    <citation type="journal article" date="2019" name="Int. J. Syst. Evol. Microbiol.">
        <title>The Global Catalogue of Microorganisms (GCM) 10K type strain sequencing project: providing services to taxonomists for standard genome sequencing and annotation.</title>
        <authorList>
            <consortium name="The Broad Institute Genomics Platform"/>
            <consortium name="The Broad Institute Genome Sequencing Center for Infectious Disease"/>
            <person name="Wu L."/>
            <person name="Ma J."/>
        </authorList>
    </citation>
    <scope>NUCLEOTIDE SEQUENCE [LARGE SCALE GENOMIC DNA]</scope>
    <source>
        <strain evidence="4">CGMCC 1.15304</strain>
    </source>
</reference>
<proteinExistence type="predicted"/>
<dbReference type="EMBL" id="JBHSCR010000003">
    <property type="protein sequence ID" value="MFC4347074.1"/>
    <property type="molecule type" value="Genomic_DNA"/>
</dbReference>
<feature type="domain" description="Abortive infection phage resistance protein N-terminal" evidence="2">
    <location>
        <begin position="31"/>
        <end position="178"/>
    </location>
</feature>
<keyword evidence="4" id="KW-1185">Reference proteome</keyword>
<dbReference type="Proteomes" id="UP001595776">
    <property type="component" value="Unassembled WGS sequence"/>
</dbReference>
<gene>
    <name evidence="3" type="ORF">ACFO5Q_04390</name>
</gene>
<evidence type="ECO:0000313" key="4">
    <source>
        <dbReference type="Proteomes" id="UP001595776"/>
    </source>
</evidence>
<sequence>MYQALEEQYLELKNTVQINAYADAEFVSTAFTEYLGEIAANAGDTPDLNSTSIRHNGSLPYRVDGFELNKNNRELVLAITHYVQSEEIQTINAAESDRLFRHCIQFFRNSLSPTFIDSLEESSDDFYLADLIRTNLPFIKRVRIVLFTNAVSSRRKEIETELLGDIPVTKNLFDLVRYVRVLDSGSATEPITIDLTDFSSNGLAALKTPGSTEDYESYLCVMPGELLAKIYETYGTKLLEQNVRVFLQARTKVNKGILETISKKPEMFFAYNNGLTATASEVNIVNDGKNGLLIRSLTNLQIVNGGQTTASILYAQDLNKADLSKVSVQLKLSVIPPEKIEEIVPNISRFSNTQNKVSEADFHSSHPFHSFMDRLSKRIITPQVEAGRPSSKWFYERARGQFRNAQLYMSQSERNRFLSEFPKEQVLLKTDIAKYELSFACTPDVVSRGAQKCFMEYMKHVQKEWEKNQNSFNELFFKELIARAIVFRSVDNIVANADWYKADRGNKAQTVTYTVSYLVHYVEQQRRNFDLLKIWQSQELPDRLVSVFEKTAQMVKQHIQNTPPDVAMVSEYCKRSDCWQTLKRNTPDFPMHLNEYTITIEDASEQARDAKRTEIIDADIELEKLLLQLAPIAENIRSDATRLRLLTPTTSRVLDKMGSYKFSFSKSEKISIKDLLAELEKYEIKYVAPKPDGKG</sequence>
<evidence type="ECO:0000259" key="2">
    <source>
        <dbReference type="Pfam" id="PF22879"/>
    </source>
</evidence>
<dbReference type="Pfam" id="PF22879">
    <property type="entry name" value="AIPR_N"/>
    <property type="match status" value="1"/>
</dbReference>
<organism evidence="3 4">
    <name type="scientific">Kordiimonas lipolytica</name>
    <dbReference type="NCBI Taxonomy" id="1662421"/>
    <lineage>
        <taxon>Bacteria</taxon>
        <taxon>Pseudomonadati</taxon>
        <taxon>Pseudomonadota</taxon>
        <taxon>Alphaproteobacteria</taxon>
        <taxon>Kordiimonadales</taxon>
        <taxon>Kordiimonadaceae</taxon>
        <taxon>Kordiimonas</taxon>
    </lineage>
</organism>
<dbReference type="RefSeq" id="WP_068151166.1">
    <property type="nucleotide sequence ID" value="NZ_JBHSCR010000003.1"/>
</dbReference>